<dbReference type="Proteomes" id="UP000646523">
    <property type="component" value="Unassembled WGS sequence"/>
</dbReference>
<protein>
    <recommendedName>
        <fullName evidence="1">BPL/LPL catalytic domain-containing protein</fullName>
    </recommendedName>
</protein>
<evidence type="ECO:0000313" key="3">
    <source>
        <dbReference type="Proteomes" id="UP000646523"/>
    </source>
</evidence>
<dbReference type="Pfam" id="PF21948">
    <property type="entry name" value="LplA-B_cat"/>
    <property type="match status" value="1"/>
</dbReference>
<dbReference type="AlphaFoldDB" id="A0A918DEU9"/>
<sequence length="244" mass="25667">MIPMLPADRTGPPEGDPFRHVAGLLLKLSREERASPILHVRRLPPVVAFSRRDTRNPRFESAAAAVAAHGFAAHVRPVGGSAAPLHEGSLVLDHYGVDPVGVVSPHHRFAAVAEALRAALASLGLDARVGPVPREYCPGDHSVNARGRVKIAGIAQRIRGRSWLVSSVVQVNGGAALRDVALSCYDALDLELDPSTIGTVEEETGIFQPHIVAAAITTAYVTHGLVRSGDILDTTTPAPVGARG</sequence>
<dbReference type="InterPro" id="IPR045864">
    <property type="entry name" value="aa-tRNA-synth_II/BPL/LPL"/>
</dbReference>
<accession>A0A918DEU9</accession>
<dbReference type="InterPro" id="IPR004143">
    <property type="entry name" value="BPL_LPL_catalytic"/>
</dbReference>
<organism evidence="2 3">
    <name type="scientific">Nonomuraea cavernae</name>
    <dbReference type="NCBI Taxonomy" id="2045107"/>
    <lineage>
        <taxon>Bacteria</taxon>
        <taxon>Bacillati</taxon>
        <taxon>Actinomycetota</taxon>
        <taxon>Actinomycetes</taxon>
        <taxon>Streptosporangiales</taxon>
        <taxon>Streptosporangiaceae</taxon>
        <taxon>Nonomuraea</taxon>
    </lineage>
</organism>
<dbReference type="SUPFAM" id="SSF55681">
    <property type="entry name" value="Class II aaRS and biotin synthetases"/>
    <property type="match status" value="1"/>
</dbReference>
<dbReference type="Gene3D" id="3.30.930.10">
    <property type="entry name" value="Bira Bifunctional Protein, Domain 2"/>
    <property type="match status" value="1"/>
</dbReference>
<proteinExistence type="predicted"/>
<keyword evidence="3" id="KW-1185">Reference proteome</keyword>
<comment type="caution">
    <text evidence="2">The sequence shown here is derived from an EMBL/GenBank/DDBJ whole genome shotgun (WGS) entry which is preliminary data.</text>
</comment>
<evidence type="ECO:0000259" key="1">
    <source>
        <dbReference type="PROSITE" id="PS51733"/>
    </source>
</evidence>
<feature type="domain" description="BPL/LPL catalytic" evidence="1">
    <location>
        <begin position="32"/>
        <end position="228"/>
    </location>
</feature>
<reference evidence="2" key="2">
    <citation type="submission" date="2020-09" db="EMBL/GenBank/DDBJ databases">
        <authorList>
            <person name="Sun Q."/>
            <person name="Zhou Y."/>
        </authorList>
    </citation>
    <scope>NUCLEOTIDE SEQUENCE</scope>
    <source>
        <strain evidence="2">CGMCC 4.7368</strain>
    </source>
</reference>
<evidence type="ECO:0000313" key="2">
    <source>
        <dbReference type="EMBL" id="GGO60889.1"/>
    </source>
</evidence>
<dbReference type="EMBL" id="BMNH01000001">
    <property type="protein sequence ID" value="GGO60889.1"/>
    <property type="molecule type" value="Genomic_DNA"/>
</dbReference>
<gene>
    <name evidence="2" type="ORF">GCM10012289_01820</name>
</gene>
<reference evidence="2" key="1">
    <citation type="journal article" date="2014" name="Int. J. Syst. Evol. Microbiol.">
        <title>Complete genome sequence of Corynebacterium casei LMG S-19264T (=DSM 44701T), isolated from a smear-ripened cheese.</title>
        <authorList>
            <consortium name="US DOE Joint Genome Institute (JGI-PGF)"/>
            <person name="Walter F."/>
            <person name="Albersmeier A."/>
            <person name="Kalinowski J."/>
            <person name="Ruckert C."/>
        </authorList>
    </citation>
    <scope>NUCLEOTIDE SEQUENCE</scope>
    <source>
        <strain evidence="2">CGMCC 4.7368</strain>
    </source>
</reference>
<name>A0A918DEU9_9ACTN</name>
<dbReference type="PROSITE" id="PS51733">
    <property type="entry name" value="BPL_LPL_CATALYTIC"/>
    <property type="match status" value="1"/>
</dbReference>